<gene>
    <name evidence="2" type="ORF">HPB48_022082</name>
</gene>
<feature type="transmembrane region" description="Helical" evidence="1">
    <location>
        <begin position="45"/>
        <end position="63"/>
    </location>
</feature>
<reference evidence="2 3" key="1">
    <citation type="journal article" date="2020" name="Cell">
        <title>Large-Scale Comparative Analyses of Tick Genomes Elucidate Their Genetic Diversity and Vector Capacities.</title>
        <authorList>
            <consortium name="Tick Genome and Microbiome Consortium (TIGMIC)"/>
            <person name="Jia N."/>
            <person name="Wang J."/>
            <person name="Shi W."/>
            <person name="Du L."/>
            <person name="Sun Y."/>
            <person name="Zhan W."/>
            <person name="Jiang J.F."/>
            <person name="Wang Q."/>
            <person name="Zhang B."/>
            <person name="Ji P."/>
            <person name="Bell-Sakyi L."/>
            <person name="Cui X.M."/>
            <person name="Yuan T.T."/>
            <person name="Jiang B.G."/>
            <person name="Yang W.F."/>
            <person name="Lam T.T."/>
            <person name="Chang Q.C."/>
            <person name="Ding S.J."/>
            <person name="Wang X.J."/>
            <person name="Zhu J.G."/>
            <person name="Ruan X.D."/>
            <person name="Zhao L."/>
            <person name="Wei J.T."/>
            <person name="Ye R.Z."/>
            <person name="Que T.C."/>
            <person name="Du C.H."/>
            <person name="Zhou Y.H."/>
            <person name="Cheng J.X."/>
            <person name="Dai P.F."/>
            <person name="Guo W.B."/>
            <person name="Han X.H."/>
            <person name="Huang E.J."/>
            <person name="Li L.F."/>
            <person name="Wei W."/>
            <person name="Gao Y.C."/>
            <person name="Liu J.Z."/>
            <person name="Shao H.Z."/>
            <person name="Wang X."/>
            <person name="Wang C.C."/>
            <person name="Yang T.C."/>
            <person name="Huo Q.B."/>
            <person name="Li W."/>
            <person name="Chen H.Y."/>
            <person name="Chen S.E."/>
            <person name="Zhou L.G."/>
            <person name="Ni X.B."/>
            <person name="Tian J.H."/>
            <person name="Sheng Y."/>
            <person name="Liu T."/>
            <person name="Pan Y.S."/>
            <person name="Xia L.Y."/>
            <person name="Li J."/>
            <person name="Zhao F."/>
            <person name="Cao W.C."/>
        </authorList>
    </citation>
    <scope>NUCLEOTIDE SEQUENCE [LARGE SCALE GENOMIC DNA]</scope>
    <source>
        <strain evidence="2">HaeL-2018</strain>
    </source>
</reference>
<dbReference type="AlphaFoldDB" id="A0A9J6G1G3"/>
<keyword evidence="1" id="KW-1133">Transmembrane helix</keyword>
<protein>
    <submittedName>
        <fullName evidence="2">Uncharacterized protein</fullName>
    </submittedName>
</protein>
<feature type="transmembrane region" description="Helical" evidence="1">
    <location>
        <begin position="7"/>
        <end position="25"/>
    </location>
</feature>
<dbReference type="EMBL" id="JABSTR010000004">
    <property type="protein sequence ID" value="KAH9368807.1"/>
    <property type="molecule type" value="Genomic_DNA"/>
</dbReference>
<proteinExistence type="predicted"/>
<evidence type="ECO:0000313" key="3">
    <source>
        <dbReference type="Proteomes" id="UP000821853"/>
    </source>
</evidence>
<name>A0A9J6G1G3_HAELO</name>
<sequence>MTSSRVINFFLSSFTGLPVINLQAGFPAHLARFTLLHHHRGASRIFAGLAFFFFPAGAATNSAPRPQIKGNERVCIMEPI</sequence>
<keyword evidence="1" id="KW-0812">Transmembrane</keyword>
<keyword evidence="3" id="KW-1185">Reference proteome</keyword>
<accession>A0A9J6G1G3</accession>
<comment type="caution">
    <text evidence="2">The sequence shown here is derived from an EMBL/GenBank/DDBJ whole genome shotgun (WGS) entry which is preliminary data.</text>
</comment>
<dbReference type="VEuPathDB" id="VectorBase:HLOH_051020"/>
<evidence type="ECO:0000313" key="2">
    <source>
        <dbReference type="EMBL" id="KAH9368807.1"/>
    </source>
</evidence>
<organism evidence="2 3">
    <name type="scientific">Haemaphysalis longicornis</name>
    <name type="common">Bush tick</name>
    <dbReference type="NCBI Taxonomy" id="44386"/>
    <lineage>
        <taxon>Eukaryota</taxon>
        <taxon>Metazoa</taxon>
        <taxon>Ecdysozoa</taxon>
        <taxon>Arthropoda</taxon>
        <taxon>Chelicerata</taxon>
        <taxon>Arachnida</taxon>
        <taxon>Acari</taxon>
        <taxon>Parasitiformes</taxon>
        <taxon>Ixodida</taxon>
        <taxon>Ixodoidea</taxon>
        <taxon>Ixodidae</taxon>
        <taxon>Haemaphysalinae</taxon>
        <taxon>Haemaphysalis</taxon>
    </lineage>
</organism>
<dbReference type="Proteomes" id="UP000821853">
    <property type="component" value="Chromosome 2"/>
</dbReference>
<evidence type="ECO:0000256" key="1">
    <source>
        <dbReference type="SAM" id="Phobius"/>
    </source>
</evidence>
<keyword evidence="1" id="KW-0472">Membrane</keyword>